<dbReference type="EMBL" id="CACRTR010000009">
    <property type="protein sequence ID" value="VYU25128.1"/>
    <property type="molecule type" value="Genomic_DNA"/>
</dbReference>
<dbReference type="PROSITE" id="PS51257">
    <property type="entry name" value="PROKAR_LIPOPROTEIN"/>
    <property type="match status" value="1"/>
</dbReference>
<evidence type="ECO:0000313" key="6">
    <source>
        <dbReference type="EMBL" id="VYU25128.1"/>
    </source>
</evidence>
<organism evidence="6">
    <name type="scientific">Eubacterium limosum</name>
    <dbReference type="NCBI Taxonomy" id="1736"/>
    <lineage>
        <taxon>Bacteria</taxon>
        <taxon>Bacillati</taxon>
        <taxon>Bacillota</taxon>
        <taxon>Clostridia</taxon>
        <taxon>Eubacteriales</taxon>
        <taxon>Eubacteriaceae</taxon>
        <taxon>Eubacterium</taxon>
    </lineage>
</organism>
<sequence length="521" mass="57887">MKKMKKLKKLLALGIALAMTATVFAGCGNKAAGTDAKDGNTLVYGSQDYTAINPALYEHGEINLLLFAGLTAHDENDKVVPGMAESWDWDAADNTYTFHIRDGITWQDGEKFTANDVKFTLEAIMNPDNASEIASNYEDITKIEVPDDKTVKISLKAPNVAMLDYLTIGILPAHLLEGKDLATDDFNRKPIGTGPYKLVSWDEGQSITMEKFDNYYAGAPKIDKVIFKIVEDTKARAMQLKSGELDMAQVPPNDAKQFEGNDEFKIYDMKTADYRGILYNFNNDLFKNNRELPNALSYAIDRQAIIDSVLLGEGQLAYSPLQAGPYNNPDIEKFDYNPAKAQEMLEAAGWKKGSDGVYEKNGTRLAFKINIAEGDQVRVDIANVAAQNLKDIGVDATVSVNAETDWAGQETYLIGWGSPFDPDDHTYKVFGTDKGSNYSGYSNPKVDELLQKARETDNDAQRMEYYKAFQEELTKDMPYTFIAYVDAIYVAKANIQGITPDTILGHHGVGIFWNIADWTLN</sequence>
<dbReference type="PIRSF" id="PIRSF002741">
    <property type="entry name" value="MppA"/>
    <property type="match status" value="1"/>
</dbReference>
<dbReference type="Gene3D" id="3.40.190.10">
    <property type="entry name" value="Periplasmic binding protein-like II"/>
    <property type="match status" value="1"/>
</dbReference>
<reference evidence="6" key="1">
    <citation type="submission" date="2019-11" db="EMBL/GenBank/DDBJ databases">
        <authorList>
            <person name="Feng L."/>
        </authorList>
    </citation>
    <scope>NUCLEOTIDE SEQUENCE</scope>
    <source>
        <strain evidence="6">ElimosumLFYP34</strain>
    </source>
</reference>
<feature type="chain" id="PRO_5039488465" evidence="4">
    <location>
        <begin position="26"/>
        <end position="521"/>
    </location>
</feature>
<dbReference type="GO" id="GO:0015833">
    <property type="term" value="P:peptide transport"/>
    <property type="evidence" value="ECO:0007669"/>
    <property type="project" value="TreeGrafter"/>
</dbReference>
<dbReference type="AlphaFoldDB" id="A0A6N3DCT6"/>
<proteinExistence type="inferred from homology"/>
<dbReference type="GO" id="GO:0043190">
    <property type="term" value="C:ATP-binding cassette (ABC) transporter complex"/>
    <property type="evidence" value="ECO:0007669"/>
    <property type="project" value="InterPro"/>
</dbReference>
<dbReference type="GO" id="GO:1904680">
    <property type="term" value="F:peptide transmembrane transporter activity"/>
    <property type="evidence" value="ECO:0007669"/>
    <property type="project" value="TreeGrafter"/>
</dbReference>
<comment type="similarity">
    <text evidence="1">Belongs to the bacterial solute-binding protein 5 family.</text>
</comment>
<evidence type="ECO:0000259" key="5">
    <source>
        <dbReference type="Pfam" id="PF00496"/>
    </source>
</evidence>
<keyword evidence="3 4" id="KW-0732">Signal</keyword>
<evidence type="ECO:0000256" key="4">
    <source>
        <dbReference type="SAM" id="SignalP"/>
    </source>
</evidence>
<evidence type="ECO:0000256" key="1">
    <source>
        <dbReference type="ARBA" id="ARBA00005695"/>
    </source>
</evidence>
<dbReference type="Pfam" id="PF00496">
    <property type="entry name" value="SBP_bac_5"/>
    <property type="match status" value="1"/>
</dbReference>
<dbReference type="GO" id="GO:0042597">
    <property type="term" value="C:periplasmic space"/>
    <property type="evidence" value="ECO:0007669"/>
    <property type="project" value="UniProtKB-ARBA"/>
</dbReference>
<dbReference type="PANTHER" id="PTHR30290:SF9">
    <property type="entry name" value="OLIGOPEPTIDE-BINDING PROTEIN APPA"/>
    <property type="match status" value="1"/>
</dbReference>
<dbReference type="PANTHER" id="PTHR30290">
    <property type="entry name" value="PERIPLASMIC BINDING COMPONENT OF ABC TRANSPORTER"/>
    <property type="match status" value="1"/>
</dbReference>
<name>A0A6N3DCT6_EUBLI</name>
<dbReference type="InterPro" id="IPR000914">
    <property type="entry name" value="SBP_5_dom"/>
</dbReference>
<protein>
    <submittedName>
        <fullName evidence="6">Oligopeptide-binding protein AppA</fullName>
    </submittedName>
</protein>
<dbReference type="SUPFAM" id="SSF53850">
    <property type="entry name" value="Periplasmic binding protein-like II"/>
    <property type="match status" value="1"/>
</dbReference>
<dbReference type="InterPro" id="IPR030678">
    <property type="entry name" value="Peptide/Ni-bd"/>
</dbReference>
<feature type="signal peptide" evidence="4">
    <location>
        <begin position="1"/>
        <end position="25"/>
    </location>
</feature>
<evidence type="ECO:0000256" key="3">
    <source>
        <dbReference type="ARBA" id="ARBA00022729"/>
    </source>
</evidence>
<gene>
    <name evidence="6" type="primary">appA</name>
    <name evidence="6" type="ORF">ELLFYP34_03052</name>
</gene>
<dbReference type="InterPro" id="IPR039424">
    <property type="entry name" value="SBP_5"/>
</dbReference>
<dbReference type="CDD" id="cd08518">
    <property type="entry name" value="PBP2_NikA_DppA_OppA_like_19"/>
    <property type="match status" value="1"/>
</dbReference>
<dbReference type="Gene3D" id="3.10.105.10">
    <property type="entry name" value="Dipeptide-binding Protein, Domain 3"/>
    <property type="match status" value="1"/>
</dbReference>
<evidence type="ECO:0000256" key="2">
    <source>
        <dbReference type="ARBA" id="ARBA00022448"/>
    </source>
</evidence>
<dbReference type="Gene3D" id="3.90.76.10">
    <property type="entry name" value="Dipeptide-binding Protein, Domain 1"/>
    <property type="match status" value="1"/>
</dbReference>
<keyword evidence="2" id="KW-0813">Transport</keyword>
<feature type="domain" description="Solute-binding protein family 5" evidence="5">
    <location>
        <begin position="78"/>
        <end position="435"/>
    </location>
</feature>
<accession>A0A6N3DCT6</accession>